<reference evidence="4" key="1">
    <citation type="submission" date="2020-10" db="EMBL/GenBank/DDBJ databases">
        <authorList>
            <person name="Han B."/>
            <person name="Lu T."/>
            <person name="Zhao Q."/>
            <person name="Huang X."/>
            <person name="Zhao Y."/>
        </authorList>
    </citation>
    <scope>NUCLEOTIDE SEQUENCE</scope>
</reference>
<comment type="caution">
    <text evidence="4">The sequence shown here is derived from an EMBL/GenBank/DDBJ whole genome shotgun (WGS) entry which is preliminary data.</text>
</comment>
<dbReference type="Pfam" id="PF08711">
    <property type="entry name" value="Med26"/>
    <property type="match status" value="1"/>
</dbReference>
<dbReference type="GO" id="GO:0005634">
    <property type="term" value="C:nucleus"/>
    <property type="evidence" value="ECO:0007669"/>
    <property type="project" value="UniProtKB-SubCell"/>
</dbReference>
<dbReference type="EMBL" id="CAJGYO010000013">
    <property type="protein sequence ID" value="CAD6266208.1"/>
    <property type="molecule type" value="Genomic_DNA"/>
</dbReference>
<dbReference type="SUPFAM" id="SSF47676">
    <property type="entry name" value="Conserved domain common to transcription factors TFIIS, elongin A, CRSP70"/>
    <property type="match status" value="1"/>
</dbReference>
<proteinExistence type="predicted"/>
<dbReference type="Proteomes" id="UP000604825">
    <property type="component" value="Unassembled WGS sequence"/>
</dbReference>
<organism evidence="4 5">
    <name type="scientific">Miscanthus lutarioriparius</name>
    <dbReference type="NCBI Taxonomy" id="422564"/>
    <lineage>
        <taxon>Eukaryota</taxon>
        <taxon>Viridiplantae</taxon>
        <taxon>Streptophyta</taxon>
        <taxon>Embryophyta</taxon>
        <taxon>Tracheophyta</taxon>
        <taxon>Spermatophyta</taxon>
        <taxon>Magnoliopsida</taxon>
        <taxon>Liliopsida</taxon>
        <taxon>Poales</taxon>
        <taxon>Poaceae</taxon>
        <taxon>PACMAD clade</taxon>
        <taxon>Panicoideae</taxon>
        <taxon>Andropogonodae</taxon>
        <taxon>Andropogoneae</taxon>
        <taxon>Saccharinae</taxon>
        <taxon>Miscanthus</taxon>
    </lineage>
</organism>
<gene>
    <name evidence="4" type="ORF">NCGR_LOCUS49513</name>
</gene>
<accession>A0A811R8B7</accession>
<keyword evidence="1" id="KW-0539">Nucleus</keyword>
<dbReference type="PANTHER" id="PTHR47853:SF4">
    <property type="entry name" value="TFIIS N-TERMINAL DOMAIN-CONTAINING PROTEIN"/>
    <property type="match status" value="1"/>
</dbReference>
<keyword evidence="5" id="KW-1185">Reference proteome</keyword>
<feature type="region of interest" description="Disordered" evidence="2">
    <location>
        <begin position="205"/>
        <end position="237"/>
    </location>
</feature>
<evidence type="ECO:0000313" key="4">
    <source>
        <dbReference type="EMBL" id="CAD6266208.1"/>
    </source>
</evidence>
<dbReference type="AlphaFoldDB" id="A0A811R8B7"/>
<dbReference type="PANTHER" id="PTHR47853">
    <property type="entry name" value="EXPRESSED PROTEIN"/>
    <property type="match status" value="1"/>
</dbReference>
<dbReference type="PROSITE" id="PS51319">
    <property type="entry name" value="TFIIS_N"/>
    <property type="match status" value="1"/>
</dbReference>
<evidence type="ECO:0000259" key="3">
    <source>
        <dbReference type="PROSITE" id="PS51319"/>
    </source>
</evidence>
<dbReference type="InterPro" id="IPR035441">
    <property type="entry name" value="TFIIS/LEDGF_dom_sf"/>
</dbReference>
<evidence type="ECO:0000313" key="5">
    <source>
        <dbReference type="Proteomes" id="UP000604825"/>
    </source>
</evidence>
<feature type="domain" description="TFIIS N-terminal" evidence="3">
    <location>
        <begin position="1"/>
        <end position="56"/>
    </location>
</feature>
<name>A0A811R8B7_9POAL</name>
<dbReference type="Gene3D" id="1.20.930.10">
    <property type="entry name" value="Conserved domain common to transcription factors TFIIS, elongin A, CRSP70"/>
    <property type="match status" value="1"/>
</dbReference>
<comment type="subcellular location">
    <subcellularLocation>
        <location evidence="1">Nucleus</location>
    </subcellularLocation>
</comment>
<sequence>MAEALETLRVAPVPHSALASTDLERTVGALEKHGSARIRRLASDVVRGWRAANVTTTTAVKEELDKLSADDRIPGQIISAVIADGNARGHKEKLHIQPAKMLPAAEVHKKKLQIPPAKMLPTVPVAEAYKKKVYVRPAKMLPTTATVSIPNTSETNKPAVDESKKMEARKRKLREGYQEAQKIKRQHTIQKINDKEAAKMFEQKQRKMHPVVRGRGPASCRTSSGVRRSLLPSLQMI</sequence>
<protein>
    <recommendedName>
        <fullName evidence="3">TFIIS N-terminal domain-containing protein</fullName>
    </recommendedName>
</protein>
<dbReference type="InterPro" id="IPR017923">
    <property type="entry name" value="TFIIS_N"/>
</dbReference>
<evidence type="ECO:0000256" key="2">
    <source>
        <dbReference type="SAM" id="MobiDB-lite"/>
    </source>
</evidence>
<dbReference type="OrthoDB" id="696629at2759"/>
<evidence type="ECO:0000256" key="1">
    <source>
        <dbReference type="PROSITE-ProRule" id="PRU00649"/>
    </source>
</evidence>